<evidence type="ECO:0000313" key="3">
    <source>
        <dbReference type="Proteomes" id="UP000184278"/>
    </source>
</evidence>
<feature type="transmembrane region" description="Helical" evidence="1">
    <location>
        <begin position="61"/>
        <end position="80"/>
    </location>
</feature>
<dbReference type="STRING" id="1121131.SAMN02745229_00184"/>
<dbReference type="EMBL" id="FQXK01000003">
    <property type="protein sequence ID" value="SHH08555.1"/>
    <property type="molecule type" value="Genomic_DNA"/>
</dbReference>
<reference evidence="3" key="1">
    <citation type="submission" date="2016-11" db="EMBL/GenBank/DDBJ databases">
        <authorList>
            <person name="Varghese N."/>
            <person name="Submissions S."/>
        </authorList>
    </citation>
    <scope>NUCLEOTIDE SEQUENCE [LARGE SCALE GENOMIC DNA]</scope>
    <source>
        <strain evidence="3">DSM 3071</strain>
    </source>
</reference>
<evidence type="ECO:0008006" key="4">
    <source>
        <dbReference type="Google" id="ProtNLM"/>
    </source>
</evidence>
<evidence type="ECO:0000313" key="2">
    <source>
        <dbReference type="EMBL" id="SHH08555.1"/>
    </source>
</evidence>
<dbReference type="Pfam" id="PF24838">
    <property type="entry name" value="8xMP"/>
    <property type="match status" value="1"/>
</dbReference>
<feature type="transmembrane region" description="Helical" evidence="1">
    <location>
        <begin position="36"/>
        <end position="55"/>
    </location>
</feature>
<name>A0A1M5Q369_BUTFI</name>
<keyword evidence="1" id="KW-0472">Membrane</keyword>
<keyword evidence="1" id="KW-0812">Transmembrane</keyword>
<dbReference type="InterPro" id="IPR056918">
    <property type="entry name" value="8xMP"/>
</dbReference>
<keyword evidence="3" id="KW-1185">Reference proteome</keyword>
<evidence type="ECO:0000256" key="1">
    <source>
        <dbReference type="SAM" id="Phobius"/>
    </source>
</evidence>
<dbReference type="GeneID" id="89509073"/>
<sequence length="151" mass="18007">MELKNKTINDDSNAILEQYKLYVEMADKVSERRNNVNTFFIGLHTVLLGIVGVNGFSVQKYWYIIVILGVIMSYVWYYLLQSYKLLNAGKYEVIHEMEQFLPFNMYSYEWEKLRYGEDRAKYWPISHLEKKIPVVFGILYIIFGVYVFIGR</sequence>
<accession>A0A1M5Q369</accession>
<dbReference type="Proteomes" id="UP000184278">
    <property type="component" value="Unassembled WGS sequence"/>
</dbReference>
<keyword evidence="1" id="KW-1133">Transmembrane helix</keyword>
<dbReference type="AlphaFoldDB" id="A0A1M5Q369"/>
<dbReference type="RefSeq" id="WP_073384757.1">
    <property type="nucleotide sequence ID" value="NZ_FQXK01000003.1"/>
</dbReference>
<protein>
    <recommendedName>
        <fullName evidence="4">Small integral membrane protein</fullName>
    </recommendedName>
</protein>
<gene>
    <name evidence="2" type="ORF">SAMN02745229_00184</name>
</gene>
<feature type="transmembrane region" description="Helical" evidence="1">
    <location>
        <begin position="132"/>
        <end position="149"/>
    </location>
</feature>
<proteinExistence type="predicted"/>
<organism evidence="2 3">
    <name type="scientific">Butyrivibrio fibrisolvens DSM 3071</name>
    <dbReference type="NCBI Taxonomy" id="1121131"/>
    <lineage>
        <taxon>Bacteria</taxon>
        <taxon>Bacillati</taxon>
        <taxon>Bacillota</taxon>
        <taxon>Clostridia</taxon>
        <taxon>Lachnospirales</taxon>
        <taxon>Lachnospiraceae</taxon>
        <taxon>Butyrivibrio</taxon>
    </lineage>
</organism>
<dbReference type="OrthoDB" id="2048536at2"/>